<evidence type="ECO:0000256" key="9">
    <source>
        <dbReference type="SAM" id="Phobius"/>
    </source>
</evidence>
<protein>
    <submittedName>
        <fullName evidence="10">Ribose ABC transporter permease</fullName>
    </submittedName>
</protein>
<feature type="transmembrane region" description="Helical" evidence="9">
    <location>
        <begin position="134"/>
        <end position="155"/>
    </location>
</feature>
<organism evidence="10 11">
    <name type="scientific">Pseudonocardia ailaonensis</name>
    <dbReference type="NCBI Taxonomy" id="367279"/>
    <lineage>
        <taxon>Bacteria</taxon>
        <taxon>Bacillati</taxon>
        <taxon>Actinomycetota</taxon>
        <taxon>Actinomycetes</taxon>
        <taxon>Pseudonocardiales</taxon>
        <taxon>Pseudonocardiaceae</taxon>
        <taxon>Pseudonocardia</taxon>
    </lineage>
</organism>
<comment type="subcellular location">
    <subcellularLocation>
        <location evidence="1">Cell membrane</location>
        <topology evidence="1">Multi-pass membrane protein</topology>
    </subcellularLocation>
</comment>
<dbReference type="InterPro" id="IPR001851">
    <property type="entry name" value="ABC_transp_permease"/>
</dbReference>
<evidence type="ECO:0000256" key="4">
    <source>
        <dbReference type="ARBA" id="ARBA00022519"/>
    </source>
</evidence>
<name>A0ABN2MJC5_9PSEU</name>
<dbReference type="PANTHER" id="PTHR32196">
    <property type="entry name" value="ABC TRANSPORTER PERMEASE PROTEIN YPHD-RELATED-RELATED"/>
    <property type="match status" value="1"/>
</dbReference>
<comment type="caution">
    <text evidence="10">The sequence shown here is derived from an EMBL/GenBank/DDBJ whole genome shotgun (WGS) entry which is preliminary data.</text>
</comment>
<feature type="region of interest" description="Disordered" evidence="8">
    <location>
        <begin position="330"/>
        <end position="352"/>
    </location>
</feature>
<sequence>MSDGAGSAPGALGTLGRVLTERARPSPVIVGAGSLCVLLVVAFAVSTDRFLTADNAGVVATQVAVLGLVTLGQMIVLLAGGFDISISGVVPLSAVLYVTLSNAGMPTVVVLVVVLLAGALIGTVNGLIVTKLKVNPLIATLGTMSVCQGFAFVVTDGRTVPLESAGAGFLADRTPFGVPVFVLVFIGIAAALFVYLKWTIPGRALYAVGGGPEAARLAGMRADLTKTSAFAISATLAALAGIVLSSQLLAGAPSVGADMTLTSITAAVLGGASLHGGIGGVPGTLLGIVIIGTLRDGLALLEVSAFYQLVATGFVLLIAVSMAQLKLPARRRRSRPAPENHVPDKTYERTAR</sequence>
<dbReference type="InterPro" id="IPR000540">
    <property type="entry name" value="Flag_MotA_CS"/>
</dbReference>
<keyword evidence="5 9" id="KW-0812">Transmembrane</keyword>
<dbReference type="PROSITE" id="PS01307">
    <property type="entry name" value="MOTA"/>
    <property type="match status" value="1"/>
</dbReference>
<dbReference type="EMBL" id="BAAAQK010000001">
    <property type="protein sequence ID" value="GAA1828591.1"/>
    <property type="molecule type" value="Genomic_DNA"/>
</dbReference>
<proteinExistence type="predicted"/>
<feature type="transmembrane region" description="Helical" evidence="9">
    <location>
        <begin position="305"/>
        <end position="325"/>
    </location>
</feature>
<dbReference type="PANTHER" id="PTHR32196:SF21">
    <property type="entry name" value="ABC TRANSPORTER PERMEASE PROTEIN YPHD-RELATED"/>
    <property type="match status" value="1"/>
</dbReference>
<evidence type="ECO:0000313" key="10">
    <source>
        <dbReference type="EMBL" id="GAA1828591.1"/>
    </source>
</evidence>
<keyword evidence="11" id="KW-1185">Reference proteome</keyword>
<gene>
    <name evidence="10" type="ORF">GCM10009836_02920</name>
</gene>
<feature type="transmembrane region" description="Helical" evidence="9">
    <location>
        <begin position="264"/>
        <end position="293"/>
    </location>
</feature>
<evidence type="ECO:0000256" key="3">
    <source>
        <dbReference type="ARBA" id="ARBA00022475"/>
    </source>
</evidence>
<dbReference type="RefSeq" id="WP_344411665.1">
    <property type="nucleotide sequence ID" value="NZ_BAAAQK010000001.1"/>
</dbReference>
<evidence type="ECO:0000256" key="2">
    <source>
        <dbReference type="ARBA" id="ARBA00022448"/>
    </source>
</evidence>
<feature type="compositionally biased region" description="Basic and acidic residues" evidence="8">
    <location>
        <begin position="336"/>
        <end position="352"/>
    </location>
</feature>
<feature type="transmembrane region" description="Helical" evidence="9">
    <location>
        <begin position="229"/>
        <end position="252"/>
    </location>
</feature>
<feature type="transmembrane region" description="Helical" evidence="9">
    <location>
        <begin position="57"/>
        <end position="78"/>
    </location>
</feature>
<keyword evidence="6 9" id="KW-1133">Transmembrane helix</keyword>
<evidence type="ECO:0000256" key="5">
    <source>
        <dbReference type="ARBA" id="ARBA00022692"/>
    </source>
</evidence>
<feature type="transmembrane region" description="Helical" evidence="9">
    <location>
        <begin position="176"/>
        <end position="196"/>
    </location>
</feature>
<evidence type="ECO:0000256" key="1">
    <source>
        <dbReference type="ARBA" id="ARBA00004651"/>
    </source>
</evidence>
<feature type="transmembrane region" description="Helical" evidence="9">
    <location>
        <begin position="107"/>
        <end position="128"/>
    </location>
</feature>
<keyword evidence="3" id="KW-1003">Cell membrane</keyword>
<evidence type="ECO:0000256" key="6">
    <source>
        <dbReference type="ARBA" id="ARBA00022989"/>
    </source>
</evidence>
<keyword evidence="4" id="KW-0997">Cell inner membrane</keyword>
<reference evidence="10 11" key="1">
    <citation type="journal article" date="2019" name="Int. J. Syst. Evol. Microbiol.">
        <title>The Global Catalogue of Microorganisms (GCM) 10K type strain sequencing project: providing services to taxonomists for standard genome sequencing and annotation.</title>
        <authorList>
            <consortium name="The Broad Institute Genomics Platform"/>
            <consortium name="The Broad Institute Genome Sequencing Center for Infectious Disease"/>
            <person name="Wu L."/>
            <person name="Ma J."/>
        </authorList>
    </citation>
    <scope>NUCLEOTIDE SEQUENCE [LARGE SCALE GENOMIC DNA]</scope>
    <source>
        <strain evidence="10 11">JCM 16009</strain>
    </source>
</reference>
<evidence type="ECO:0000256" key="7">
    <source>
        <dbReference type="ARBA" id="ARBA00023136"/>
    </source>
</evidence>
<dbReference type="CDD" id="cd06579">
    <property type="entry name" value="TM_PBP1_transp_AraH_like"/>
    <property type="match status" value="1"/>
</dbReference>
<keyword evidence="2" id="KW-0813">Transport</keyword>
<dbReference type="Pfam" id="PF02653">
    <property type="entry name" value="BPD_transp_2"/>
    <property type="match status" value="1"/>
</dbReference>
<evidence type="ECO:0000256" key="8">
    <source>
        <dbReference type="SAM" id="MobiDB-lite"/>
    </source>
</evidence>
<feature type="transmembrane region" description="Helical" evidence="9">
    <location>
        <begin position="28"/>
        <end position="45"/>
    </location>
</feature>
<dbReference type="Proteomes" id="UP001500449">
    <property type="component" value="Unassembled WGS sequence"/>
</dbReference>
<evidence type="ECO:0000313" key="11">
    <source>
        <dbReference type="Proteomes" id="UP001500449"/>
    </source>
</evidence>
<keyword evidence="7 9" id="KW-0472">Membrane</keyword>
<accession>A0ABN2MJC5</accession>